<gene>
    <name evidence="2" type="ORF">SK069_03230</name>
</gene>
<sequence length="132" mass="14373">MSPRRSLAPVLVAVALASPGLLVPASAGARDDARARGETRCGQGARTRLELRSRDGAIDLRFRLQRGRAGERWRVVVVQEGRLAWRGRRTTSRRGELDVRRRLRDLPGADRVTARAAGPRGTTCAVSLVLPG</sequence>
<accession>A0ABU4VFM2</accession>
<evidence type="ECO:0000313" key="3">
    <source>
        <dbReference type="Proteomes" id="UP001277761"/>
    </source>
</evidence>
<feature type="chain" id="PRO_5046000900" description="Secreted protein" evidence="1">
    <location>
        <begin position="30"/>
        <end position="132"/>
    </location>
</feature>
<dbReference type="EMBL" id="JAXAVX010000001">
    <property type="protein sequence ID" value="MDX8150594.1"/>
    <property type="molecule type" value="Genomic_DNA"/>
</dbReference>
<proteinExistence type="predicted"/>
<keyword evidence="3" id="KW-1185">Reference proteome</keyword>
<evidence type="ECO:0008006" key="4">
    <source>
        <dbReference type="Google" id="ProtNLM"/>
    </source>
</evidence>
<organism evidence="2 3">
    <name type="scientific">Patulibacter brassicae</name>
    <dbReference type="NCBI Taxonomy" id="1705717"/>
    <lineage>
        <taxon>Bacteria</taxon>
        <taxon>Bacillati</taxon>
        <taxon>Actinomycetota</taxon>
        <taxon>Thermoleophilia</taxon>
        <taxon>Solirubrobacterales</taxon>
        <taxon>Patulibacteraceae</taxon>
        <taxon>Patulibacter</taxon>
    </lineage>
</organism>
<dbReference type="RefSeq" id="WP_319952739.1">
    <property type="nucleotide sequence ID" value="NZ_JAXAVX010000001.1"/>
</dbReference>
<name>A0ABU4VFM2_9ACTN</name>
<reference evidence="2 3" key="1">
    <citation type="submission" date="2023-11" db="EMBL/GenBank/DDBJ databases">
        <authorList>
            <person name="Xu M."/>
            <person name="Jiang T."/>
        </authorList>
    </citation>
    <scope>NUCLEOTIDE SEQUENCE [LARGE SCALE GENOMIC DNA]</scope>
    <source>
        <strain evidence="2 3">SD</strain>
    </source>
</reference>
<dbReference type="Proteomes" id="UP001277761">
    <property type="component" value="Unassembled WGS sequence"/>
</dbReference>
<evidence type="ECO:0000313" key="2">
    <source>
        <dbReference type="EMBL" id="MDX8150594.1"/>
    </source>
</evidence>
<evidence type="ECO:0000256" key="1">
    <source>
        <dbReference type="SAM" id="SignalP"/>
    </source>
</evidence>
<keyword evidence="1" id="KW-0732">Signal</keyword>
<protein>
    <recommendedName>
        <fullName evidence="4">Secreted protein</fullName>
    </recommendedName>
</protein>
<comment type="caution">
    <text evidence="2">The sequence shown here is derived from an EMBL/GenBank/DDBJ whole genome shotgun (WGS) entry which is preliminary data.</text>
</comment>
<feature type="signal peptide" evidence="1">
    <location>
        <begin position="1"/>
        <end position="29"/>
    </location>
</feature>